<dbReference type="InterPro" id="IPR005467">
    <property type="entry name" value="His_kinase_dom"/>
</dbReference>
<dbReference type="SMART" id="SM00086">
    <property type="entry name" value="PAC"/>
    <property type="match status" value="4"/>
</dbReference>
<organism evidence="16 17">
    <name type="scientific">Vasconcelosia minhoensis LEGE 07310</name>
    <dbReference type="NCBI Taxonomy" id="915328"/>
    <lineage>
        <taxon>Bacteria</taxon>
        <taxon>Bacillati</taxon>
        <taxon>Cyanobacteriota</taxon>
        <taxon>Cyanophyceae</taxon>
        <taxon>Nodosilineales</taxon>
        <taxon>Cymatolegaceae</taxon>
        <taxon>Vasconcelosia</taxon>
        <taxon>Vasconcelosia minhoensis</taxon>
    </lineage>
</organism>
<keyword evidence="6" id="KW-0418">Kinase</keyword>
<dbReference type="Gene3D" id="3.40.50.2300">
    <property type="match status" value="1"/>
</dbReference>
<dbReference type="InterPro" id="IPR003661">
    <property type="entry name" value="HisK_dim/P_dom"/>
</dbReference>
<dbReference type="InterPro" id="IPR013656">
    <property type="entry name" value="PAS_4"/>
</dbReference>
<comment type="caution">
    <text evidence="16">The sequence shown here is derived from an EMBL/GenBank/DDBJ whole genome shotgun (WGS) entry which is preliminary data.</text>
</comment>
<dbReference type="Gene3D" id="1.10.287.130">
    <property type="match status" value="1"/>
</dbReference>
<comment type="catalytic activity">
    <reaction evidence="1">
        <text>ATP + protein L-histidine = ADP + protein N-phospho-L-histidine.</text>
        <dbReference type="EC" id="2.7.13.3"/>
    </reaction>
</comment>
<keyword evidence="4" id="KW-0808">Transferase</keyword>
<dbReference type="Gene3D" id="2.10.70.100">
    <property type="match status" value="1"/>
</dbReference>
<dbReference type="InterPro" id="IPR013655">
    <property type="entry name" value="PAS_fold_3"/>
</dbReference>
<evidence type="ECO:0000256" key="8">
    <source>
        <dbReference type="ARBA" id="ARBA00023012"/>
    </source>
</evidence>
<feature type="domain" description="Response regulatory" evidence="12">
    <location>
        <begin position="1067"/>
        <end position="1183"/>
    </location>
</feature>
<dbReference type="RefSeq" id="WP_193910371.1">
    <property type="nucleotide sequence ID" value="NZ_JADEXG010000056.1"/>
</dbReference>
<dbReference type="SUPFAM" id="SSF55874">
    <property type="entry name" value="ATPase domain of HSP90 chaperone/DNA topoisomerase II/histidine kinase"/>
    <property type="match status" value="1"/>
</dbReference>
<dbReference type="PRINTS" id="PR00344">
    <property type="entry name" value="BCTRLSENSOR"/>
</dbReference>
<dbReference type="EMBL" id="JADEXG010000056">
    <property type="protein sequence ID" value="MBE9079422.1"/>
    <property type="molecule type" value="Genomic_DNA"/>
</dbReference>
<dbReference type="Gene3D" id="3.30.565.10">
    <property type="entry name" value="Histidine kinase-like ATPase, C-terminal domain"/>
    <property type="match status" value="1"/>
</dbReference>
<evidence type="ECO:0000256" key="7">
    <source>
        <dbReference type="ARBA" id="ARBA00022840"/>
    </source>
</evidence>
<evidence type="ECO:0000313" key="17">
    <source>
        <dbReference type="Proteomes" id="UP000636505"/>
    </source>
</evidence>
<dbReference type="Proteomes" id="UP000636505">
    <property type="component" value="Unassembled WGS sequence"/>
</dbReference>
<feature type="modified residue" description="4-aspartylphosphate" evidence="9">
    <location>
        <position position="1118"/>
    </location>
</feature>
<dbReference type="EC" id="2.7.13.3" evidence="2"/>
<dbReference type="Pfam" id="PF02518">
    <property type="entry name" value="HATPase_c"/>
    <property type="match status" value="1"/>
</dbReference>
<proteinExistence type="predicted"/>
<dbReference type="CDD" id="cd00130">
    <property type="entry name" value="PAS"/>
    <property type="match status" value="3"/>
</dbReference>
<evidence type="ECO:0000256" key="3">
    <source>
        <dbReference type="ARBA" id="ARBA00022553"/>
    </source>
</evidence>
<protein>
    <recommendedName>
        <fullName evidence="2">histidine kinase</fullName>
        <ecNumber evidence="2">2.7.13.3</ecNumber>
    </recommendedName>
</protein>
<name>A0A8J7AZR4_9CYAN</name>
<dbReference type="InterPro" id="IPR036890">
    <property type="entry name" value="HATPase_C_sf"/>
</dbReference>
<dbReference type="Pfam" id="PF08447">
    <property type="entry name" value="PAS_3"/>
    <property type="match status" value="1"/>
</dbReference>
<dbReference type="AlphaFoldDB" id="A0A8J7AZR4"/>
<dbReference type="InterPro" id="IPR004358">
    <property type="entry name" value="Sig_transdc_His_kin-like_C"/>
</dbReference>
<sequence length="1186" mass="130835">MTLSNLFSKALPTLNEVIDAQPPQVQLETPLPEALELMGGGEITCRFPRLDLVAAEYSDPKPAASYVTVLSAGRFEGIFTQADLVHLAAAGRPIETMRVGDAIARSHPTLTRAPEQSLFTALSLLQQHRLRYLPILEADGRLAGVVTAESIRQTLQPIHFLRWRQVGEVMKTQVVQAAPTDSLLSLLQQMDRQQSSSILLCTEHRPVGIVTERDLVQFFRLGIDLTRTQAQTVMSTPLFSLAPEDSLWVAHQQMAERRVRRLVVCSRQGELLGMMTQSGLLRSLDPTQLFNVVETLQKTEAALRASEERYRNLAEKLHSITSHAPVYIYEIDPAGRITFANHTYESLKPDRVVGTPLSDWFPADQRAALQQTIDQVFSTEQVQSLEYTIPNLQGESRSYSAQIAPVQNSGLPTSAVLIAVDITARKQSEASLRQSQANLIKAQEIAKLGSWEFDLTSRRLVWSAEMFRLFGLDPAQPEPVLEQIAELFQADDWETVKRSVAQILHTGQPQQFEAWVQPVNGPMRYLKGRGEAVTEGDGTVSRLVGTAEDISDRKQRQDQLQLLESVILNTNDAILITEAVPIDPPGPRIVYANPAFARMTGYDASEIIGQTPRILQGPKTDRSALGQIRQALSTSQPVRVELINYRKDGSEFWVEIGLFPIRDSSQTVRHYVAVQRDITQRRLNEQKLQEQAALIDIATDAILVRDLDNTLLFWSRGAERIYGWPAAEVLGRNADQVLNPNAPTQIATAWQTVLAQGEWQGELRKHTQSGQERLIESRWTLVRDPDGNPKSVLSVDTDITEKKQLEAQFLRAQRLESIGTLASGIAHDLSNILTPIMGITQLLPLQLTDIDPQTQEMLDVLSSATQRGAALAHQVLSFARGAEGSRTVLSIAPLISEVGQFVRNTFPKNISLSIDVESPIRSISGNATHLHQVLINLCVNARDAMPSGGKLTLSARNFWADEAYAQMNLEARPGPYVLIEAADTGVGMAPNVLEQIFEPFFTTKASGQGTGLGLSTTLSLVKEHEGFIQVSSQVDQGTRFSIYLPAIEQATPAPVDSEDAAGGTGELILVVDDEAPILNVTQTVLENFQYRVLTARDGIEAITLYTEHQTEIAAVLMDIMMPHLEGTTAIRTLQQINPAVQVIATSGLVSSEKLAIEKQLEVQAFLAKPYTAKELIETLHSVLDAA</sequence>
<dbReference type="SUPFAM" id="SSF47384">
    <property type="entry name" value="Homodimeric domain of signal transducing histidine kinase"/>
    <property type="match status" value="1"/>
</dbReference>
<feature type="domain" description="PAC" evidence="14">
    <location>
        <begin position="383"/>
        <end position="434"/>
    </location>
</feature>
<evidence type="ECO:0000259" key="12">
    <source>
        <dbReference type="PROSITE" id="PS50110"/>
    </source>
</evidence>
<keyword evidence="5" id="KW-0547">Nucleotide-binding</keyword>
<dbReference type="SMART" id="SM00091">
    <property type="entry name" value="PAS"/>
    <property type="match status" value="4"/>
</dbReference>
<keyword evidence="3 9" id="KW-0597">Phosphoprotein</keyword>
<keyword evidence="8" id="KW-0902">Two-component regulatory system</keyword>
<feature type="domain" description="PAC" evidence="14">
    <location>
        <begin position="636"/>
        <end position="690"/>
    </location>
</feature>
<dbReference type="InterPro" id="IPR003594">
    <property type="entry name" value="HATPase_dom"/>
</dbReference>
<evidence type="ECO:0000256" key="10">
    <source>
        <dbReference type="PROSITE-ProRule" id="PRU00703"/>
    </source>
</evidence>
<dbReference type="InterPro" id="IPR035965">
    <property type="entry name" value="PAS-like_dom_sf"/>
</dbReference>
<dbReference type="GO" id="GO:0000155">
    <property type="term" value="F:phosphorelay sensor kinase activity"/>
    <property type="evidence" value="ECO:0007669"/>
    <property type="project" value="InterPro"/>
</dbReference>
<dbReference type="SMART" id="SM00448">
    <property type="entry name" value="REC"/>
    <property type="match status" value="1"/>
</dbReference>
<dbReference type="SUPFAM" id="SSF55785">
    <property type="entry name" value="PYP-like sensor domain (PAS domain)"/>
    <property type="match status" value="4"/>
</dbReference>
<dbReference type="SMART" id="SM00388">
    <property type="entry name" value="HisKA"/>
    <property type="match status" value="1"/>
</dbReference>
<dbReference type="NCBIfam" id="TIGR00229">
    <property type="entry name" value="sensory_box"/>
    <property type="match status" value="4"/>
</dbReference>
<dbReference type="InterPro" id="IPR000014">
    <property type="entry name" value="PAS"/>
</dbReference>
<dbReference type="Pfam" id="PF13426">
    <property type="entry name" value="PAS_9"/>
    <property type="match status" value="1"/>
</dbReference>
<reference evidence="16" key="1">
    <citation type="submission" date="2020-10" db="EMBL/GenBank/DDBJ databases">
        <authorList>
            <person name="Castelo-Branco R."/>
            <person name="Eusebio N."/>
            <person name="Adriana R."/>
            <person name="Vieira A."/>
            <person name="Brugerolle De Fraissinette N."/>
            <person name="Rezende De Castro R."/>
            <person name="Schneider M.P."/>
            <person name="Vasconcelos V."/>
            <person name="Leao P.N."/>
        </authorList>
    </citation>
    <scope>NUCLEOTIDE SEQUENCE</scope>
    <source>
        <strain evidence="16">LEGE 07310</strain>
    </source>
</reference>
<dbReference type="PROSITE" id="PS50112">
    <property type="entry name" value="PAS"/>
    <property type="match status" value="2"/>
</dbReference>
<feature type="domain" description="CBS" evidence="15">
    <location>
        <begin position="234"/>
        <end position="292"/>
    </location>
</feature>
<feature type="domain" description="CBS" evidence="15">
    <location>
        <begin position="105"/>
        <end position="161"/>
    </location>
</feature>
<dbReference type="PROSITE" id="PS51371">
    <property type="entry name" value="CBS"/>
    <property type="match status" value="3"/>
</dbReference>
<feature type="domain" description="PAS" evidence="13">
    <location>
        <begin position="687"/>
        <end position="757"/>
    </location>
</feature>
<feature type="domain" description="CBS" evidence="15">
    <location>
        <begin position="170"/>
        <end position="225"/>
    </location>
</feature>
<evidence type="ECO:0000259" key="15">
    <source>
        <dbReference type="PROSITE" id="PS51371"/>
    </source>
</evidence>
<evidence type="ECO:0000256" key="4">
    <source>
        <dbReference type="ARBA" id="ARBA00022679"/>
    </source>
</evidence>
<dbReference type="SUPFAM" id="SSF52172">
    <property type="entry name" value="CheY-like"/>
    <property type="match status" value="1"/>
</dbReference>
<evidence type="ECO:0000313" key="16">
    <source>
        <dbReference type="EMBL" id="MBE9079422.1"/>
    </source>
</evidence>
<gene>
    <name evidence="16" type="ORF">IQ241_19325</name>
</gene>
<keyword evidence="10" id="KW-0129">CBS domain</keyword>
<dbReference type="CDD" id="cd17774">
    <property type="entry name" value="CBS_two-component_sensor_histidine_kinase_repeat2"/>
    <property type="match status" value="1"/>
</dbReference>
<dbReference type="InterPro" id="IPR036097">
    <property type="entry name" value="HisK_dim/P_sf"/>
</dbReference>
<dbReference type="PROSITE" id="PS50110">
    <property type="entry name" value="RESPONSE_REGULATORY"/>
    <property type="match status" value="1"/>
</dbReference>
<dbReference type="CDD" id="cd00156">
    <property type="entry name" value="REC"/>
    <property type="match status" value="1"/>
</dbReference>
<dbReference type="PANTHER" id="PTHR43065">
    <property type="entry name" value="SENSOR HISTIDINE KINASE"/>
    <property type="match status" value="1"/>
</dbReference>
<keyword evidence="17" id="KW-1185">Reference proteome</keyword>
<dbReference type="PANTHER" id="PTHR43065:SF46">
    <property type="entry name" value="C4-DICARBOXYLATE TRANSPORT SENSOR PROTEIN DCTB"/>
    <property type="match status" value="1"/>
</dbReference>
<dbReference type="PROSITE" id="PS50113">
    <property type="entry name" value="PAC"/>
    <property type="match status" value="4"/>
</dbReference>
<dbReference type="Pfam" id="PF00512">
    <property type="entry name" value="HisKA"/>
    <property type="match status" value="1"/>
</dbReference>
<evidence type="ECO:0000259" key="11">
    <source>
        <dbReference type="PROSITE" id="PS50109"/>
    </source>
</evidence>
<dbReference type="InterPro" id="IPR000700">
    <property type="entry name" value="PAS-assoc_C"/>
</dbReference>
<dbReference type="InterPro" id="IPR000644">
    <property type="entry name" value="CBS_dom"/>
</dbReference>
<dbReference type="Pfam" id="PF00072">
    <property type="entry name" value="Response_reg"/>
    <property type="match status" value="1"/>
</dbReference>
<dbReference type="Gene3D" id="3.30.450.20">
    <property type="entry name" value="PAS domain"/>
    <property type="match status" value="4"/>
</dbReference>
<evidence type="ECO:0000256" key="1">
    <source>
        <dbReference type="ARBA" id="ARBA00000085"/>
    </source>
</evidence>
<feature type="domain" description="PAC" evidence="14">
    <location>
        <begin position="510"/>
        <end position="562"/>
    </location>
</feature>
<dbReference type="InterPro" id="IPR046342">
    <property type="entry name" value="CBS_dom_sf"/>
</dbReference>
<dbReference type="InterPro" id="IPR011006">
    <property type="entry name" value="CheY-like_superfamily"/>
</dbReference>
<dbReference type="Pfam" id="PF00571">
    <property type="entry name" value="CBS"/>
    <property type="match status" value="3"/>
</dbReference>
<dbReference type="PROSITE" id="PS50109">
    <property type="entry name" value="HIS_KIN"/>
    <property type="match status" value="1"/>
</dbReference>
<dbReference type="InterPro" id="IPR001610">
    <property type="entry name" value="PAC"/>
</dbReference>
<feature type="domain" description="Histidine kinase" evidence="11">
    <location>
        <begin position="824"/>
        <end position="1048"/>
    </location>
</feature>
<dbReference type="SMART" id="SM00387">
    <property type="entry name" value="HATPase_c"/>
    <property type="match status" value="1"/>
</dbReference>
<feature type="domain" description="PAC" evidence="14">
    <location>
        <begin position="759"/>
        <end position="811"/>
    </location>
</feature>
<evidence type="ECO:0000256" key="2">
    <source>
        <dbReference type="ARBA" id="ARBA00012438"/>
    </source>
</evidence>
<keyword evidence="7" id="KW-0067">ATP-binding</keyword>
<accession>A0A8J7AZR4</accession>
<feature type="domain" description="PAS" evidence="13">
    <location>
        <begin position="582"/>
        <end position="635"/>
    </location>
</feature>
<evidence type="ECO:0000256" key="5">
    <source>
        <dbReference type="ARBA" id="ARBA00022741"/>
    </source>
</evidence>
<dbReference type="SMART" id="SM00116">
    <property type="entry name" value="CBS"/>
    <property type="match status" value="3"/>
</dbReference>
<dbReference type="Pfam" id="PF08448">
    <property type="entry name" value="PAS_4"/>
    <property type="match status" value="2"/>
</dbReference>
<dbReference type="InterPro" id="IPR001789">
    <property type="entry name" value="Sig_transdc_resp-reg_receiver"/>
</dbReference>
<dbReference type="CDD" id="cd00082">
    <property type="entry name" value="HisKA"/>
    <property type="match status" value="1"/>
</dbReference>
<evidence type="ECO:0000259" key="14">
    <source>
        <dbReference type="PROSITE" id="PS50113"/>
    </source>
</evidence>
<dbReference type="Gene3D" id="3.10.580.10">
    <property type="entry name" value="CBS-domain"/>
    <property type="match status" value="2"/>
</dbReference>
<dbReference type="SUPFAM" id="SSF54631">
    <property type="entry name" value="CBS-domain pair"/>
    <property type="match status" value="2"/>
</dbReference>
<evidence type="ECO:0000256" key="6">
    <source>
        <dbReference type="ARBA" id="ARBA00022777"/>
    </source>
</evidence>
<evidence type="ECO:0000256" key="9">
    <source>
        <dbReference type="PROSITE-ProRule" id="PRU00169"/>
    </source>
</evidence>
<evidence type="ECO:0000259" key="13">
    <source>
        <dbReference type="PROSITE" id="PS50112"/>
    </source>
</evidence>